<comment type="caution">
    <text evidence="3">The sequence shown here is derived from an EMBL/GenBank/DDBJ whole genome shotgun (WGS) entry which is preliminary data.</text>
</comment>
<organism evidence="3 4">
    <name type="scientific">Acanthoscelides obtectus</name>
    <name type="common">Bean weevil</name>
    <name type="synonym">Bruchus obtectus</name>
    <dbReference type="NCBI Taxonomy" id="200917"/>
    <lineage>
        <taxon>Eukaryota</taxon>
        <taxon>Metazoa</taxon>
        <taxon>Ecdysozoa</taxon>
        <taxon>Arthropoda</taxon>
        <taxon>Hexapoda</taxon>
        <taxon>Insecta</taxon>
        <taxon>Pterygota</taxon>
        <taxon>Neoptera</taxon>
        <taxon>Endopterygota</taxon>
        <taxon>Coleoptera</taxon>
        <taxon>Polyphaga</taxon>
        <taxon>Cucujiformia</taxon>
        <taxon>Chrysomeloidea</taxon>
        <taxon>Chrysomelidae</taxon>
        <taxon>Bruchinae</taxon>
        <taxon>Bruchini</taxon>
        <taxon>Acanthoscelides</taxon>
    </lineage>
</organism>
<feature type="region of interest" description="Disordered" evidence="1">
    <location>
        <begin position="202"/>
        <end position="223"/>
    </location>
</feature>
<evidence type="ECO:0000256" key="1">
    <source>
        <dbReference type="SAM" id="MobiDB-lite"/>
    </source>
</evidence>
<gene>
    <name evidence="3" type="ORF">ACAOBT_LOCUS10761</name>
</gene>
<evidence type="ECO:0000256" key="2">
    <source>
        <dbReference type="SAM" id="Phobius"/>
    </source>
</evidence>
<dbReference type="EMBL" id="CAKOFQ010006815">
    <property type="protein sequence ID" value="CAH1973832.1"/>
    <property type="molecule type" value="Genomic_DNA"/>
</dbReference>
<feature type="compositionally biased region" description="Low complexity" evidence="1">
    <location>
        <begin position="211"/>
        <end position="223"/>
    </location>
</feature>
<dbReference type="AlphaFoldDB" id="A0A9P0KEF4"/>
<keyword evidence="2" id="KW-1133">Transmembrane helix</keyword>
<keyword evidence="2" id="KW-0812">Transmembrane</keyword>
<accession>A0A9P0KEF4</accession>
<proteinExistence type="predicted"/>
<keyword evidence="4" id="KW-1185">Reference proteome</keyword>
<dbReference type="Proteomes" id="UP001152888">
    <property type="component" value="Unassembled WGS sequence"/>
</dbReference>
<keyword evidence="2" id="KW-0472">Membrane</keyword>
<evidence type="ECO:0000313" key="4">
    <source>
        <dbReference type="Proteomes" id="UP001152888"/>
    </source>
</evidence>
<protein>
    <submittedName>
        <fullName evidence="3">Uncharacterized protein</fullName>
    </submittedName>
</protein>
<evidence type="ECO:0000313" key="3">
    <source>
        <dbReference type="EMBL" id="CAH1973832.1"/>
    </source>
</evidence>
<name>A0A9P0KEF4_ACAOB</name>
<feature type="transmembrane region" description="Helical" evidence="2">
    <location>
        <begin position="57"/>
        <end position="79"/>
    </location>
</feature>
<reference evidence="3" key="1">
    <citation type="submission" date="2022-03" db="EMBL/GenBank/DDBJ databases">
        <authorList>
            <person name="Sayadi A."/>
        </authorList>
    </citation>
    <scope>NUCLEOTIDE SEQUENCE</scope>
</reference>
<dbReference type="OrthoDB" id="6768668at2759"/>
<sequence length="396" mass="45333">MSKKVTEEKSPLLFVVDDNDDIHQAKQKMYFGNGRFRGITNGATAVFMQFPNYIGTCWVSTAICGLLFFMLMLLLFSAITPNVIRIPRCAPSDDMDNMTIHLVHIDHHPYEWTKSEINIIDKVVKNYPNYNVHLIMIEPQHRYRFERRKRGVPKSKQLVTVTTTSEASSTEKVKRTDQFGMRFDPAKFLDMLLRGTLIGNSASRRSKRAQSTATTPPSTSTTKTVSTVNDLLELYPNIMVENATYHQVFFQSPLYAYWPYLNDRLKVFAVRVMQLWQYGGLSFDLDPPTVADNTAKNTSDSDSLDKDFDIFHKHLLKFIISDADKGLKEDIVAADDEALHMESKIPCHAFFGEILISLRKAQHTSTVKNVIQSATKIFCTHYAFNKDYCKAILRTR</sequence>